<accession>A0A2P2P175</accession>
<protein>
    <submittedName>
        <fullName evidence="2">Uncharacterized protein</fullName>
    </submittedName>
</protein>
<dbReference type="EMBL" id="GGEC01067993">
    <property type="protein sequence ID" value="MBX48477.1"/>
    <property type="molecule type" value="Transcribed_RNA"/>
</dbReference>
<organism evidence="2">
    <name type="scientific">Rhizophora mucronata</name>
    <name type="common">Asiatic mangrove</name>
    <dbReference type="NCBI Taxonomy" id="61149"/>
    <lineage>
        <taxon>Eukaryota</taxon>
        <taxon>Viridiplantae</taxon>
        <taxon>Streptophyta</taxon>
        <taxon>Embryophyta</taxon>
        <taxon>Tracheophyta</taxon>
        <taxon>Spermatophyta</taxon>
        <taxon>Magnoliopsida</taxon>
        <taxon>eudicotyledons</taxon>
        <taxon>Gunneridae</taxon>
        <taxon>Pentapetalae</taxon>
        <taxon>rosids</taxon>
        <taxon>fabids</taxon>
        <taxon>Malpighiales</taxon>
        <taxon>Rhizophoraceae</taxon>
        <taxon>Rhizophora</taxon>
    </lineage>
</organism>
<name>A0A2P2P175_RHIMU</name>
<keyword evidence="1" id="KW-0732">Signal</keyword>
<reference evidence="2" key="1">
    <citation type="submission" date="2018-02" db="EMBL/GenBank/DDBJ databases">
        <title>Rhizophora mucronata_Transcriptome.</title>
        <authorList>
            <person name="Meera S.P."/>
            <person name="Sreeshan A."/>
            <person name="Augustine A."/>
        </authorList>
    </citation>
    <scope>NUCLEOTIDE SEQUENCE</scope>
    <source>
        <tissue evidence="2">Leaf</tissue>
    </source>
</reference>
<evidence type="ECO:0000313" key="2">
    <source>
        <dbReference type="EMBL" id="MBX48477.1"/>
    </source>
</evidence>
<proteinExistence type="predicted"/>
<feature type="chain" id="PRO_5015161866" evidence="1">
    <location>
        <begin position="20"/>
        <end position="41"/>
    </location>
</feature>
<feature type="signal peptide" evidence="1">
    <location>
        <begin position="1"/>
        <end position="19"/>
    </location>
</feature>
<sequence>MVLLVGFAMSLLKCAKYLAWNSIQSLCFQYIMPGLSKWKKP</sequence>
<evidence type="ECO:0000256" key="1">
    <source>
        <dbReference type="SAM" id="SignalP"/>
    </source>
</evidence>
<dbReference type="AlphaFoldDB" id="A0A2P2P175"/>